<protein>
    <recommendedName>
        <fullName evidence="5">Peptidyl-prolyl cis-trans isomerase</fullName>
        <ecNumber evidence="5">5.2.1.8</ecNumber>
    </recommendedName>
</protein>
<dbReference type="SUPFAM" id="SSF54534">
    <property type="entry name" value="FKBP-like"/>
    <property type="match status" value="1"/>
</dbReference>
<dbReference type="RefSeq" id="XP_014563578.1">
    <property type="nucleotide sequence ID" value="XM_014708092.1"/>
</dbReference>
<dbReference type="EMBL" id="JOKQ01000006">
    <property type="protein sequence ID" value="KHN69536.1"/>
    <property type="molecule type" value="Genomic_DNA"/>
</dbReference>
<dbReference type="PANTHER" id="PTHR10657">
    <property type="entry name" value="PEPTIDYL-PROLYL CIS-TRANS ISOMERASE"/>
    <property type="match status" value="1"/>
</dbReference>
<dbReference type="STRING" id="1354746.A0A0B2UEM1"/>
<keyword evidence="3 4" id="KW-0413">Isomerase</keyword>
<evidence type="ECO:0000256" key="4">
    <source>
        <dbReference type="PROSITE-ProRule" id="PRU00278"/>
    </source>
</evidence>
<dbReference type="OrthoDB" id="2530521at2759"/>
<organism evidence="7 8">
    <name type="scientific">Ordospora colligata OC4</name>
    <dbReference type="NCBI Taxonomy" id="1354746"/>
    <lineage>
        <taxon>Eukaryota</taxon>
        <taxon>Fungi</taxon>
        <taxon>Fungi incertae sedis</taxon>
        <taxon>Microsporidia</taxon>
        <taxon>Ordosporidae</taxon>
        <taxon>Ordospora</taxon>
    </lineage>
</organism>
<dbReference type="GO" id="GO:0005829">
    <property type="term" value="C:cytosol"/>
    <property type="evidence" value="ECO:0007669"/>
    <property type="project" value="TreeGrafter"/>
</dbReference>
<sequence length="138" mass="16087">MWLKLVNKDTNAIYFYNTVTQERSELRPTDGFRLYHILIKHRNSRKPVDTSVEDALLQINKIHQELKCRINDPSFREAFKEYAFKYSQCSSAKRGGDLGIVCGNEMMPEFEKPAFSLKRGEMIGPIPTPSGFHIIYRR</sequence>
<evidence type="ECO:0000256" key="3">
    <source>
        <dbReference type="ARBA" id="ARBA00023235"/>
    </source>
</evidence>
<dbReference type="Gene3D" id="3.10.50.40">
    <property type="match status" value="1"/>
</dbReference>
<keyword evidence="2 4" id="KW-0697">Rotamase</keyword>
<dbReference type="InterPro" id="IPR046357">
    <property type="entry name" value="PPIase_dom_sf"/>
</dbReference>
<evidence type="ECO:0000313" key="8">
    <source>
        <dbReference type="Proteomes" id="UP000031056"/>
    </source>
</evidence>
<dbReference type="PROSITE" id="PS50198">
    <property type="entry name" value="PPIC_PPIASE_2"/>
    <property type="match status" value="1"/>
</dbReference>
<gene>
    <name evidence="7" type="ORF">M896_060340</name>
</gene>
<feature type="domain" description="PpiC" evidence="6">
    <location>
        <begin position="29"/>
        <end position="138"/>
    </location>
</feature>
<dbReference type="Proteomes" id="UP000031056">
    <property type="component" value="Unassembled WGS sequence"/>
</dbReference>
<dbReference type="GO" id="GO:0005634">
    <property type="term" value="C:nucleus"/>
    <property type="evidence" value="ECO:0007669"/>
    <property type="project" value="TreeGrafter"/>
</dbReference>
<name>A0A0B2UEM1_9MICR</name>
<evidence type="ECO:0000256" key="2">
    <source>
        <dbReference type="ARBA" id="ARBA00023110"/>
    </source>
</evidence>
<dbReference type="VEuPathDB" id="MicrosporidiaDB:M896_060340"/>
<dbReference type="InParanoid" id="A0A0B2UEM1"/>
<evidence type="ECO:0000313" key="7">
    <source>
        <dbReference type="EMBL" id="KHN69536.1"/>
    </source>
</evidence>
<dbReference type="EC" id="5.2.1.8" evidence="5"/>
<dbReference type="PANTHER" id="PTHR10657:SF4">
    <property type="entry name" value="PEPTIDYL-PROLYL CIS-TRANS ISOMERASE-RELATED"/>
    <property type="match status" value="1"/>
</dbReference>
<keyword evidence="8" id="KW-1185">Reference proteome</keyword>
<accession>A0A0B2UEM1</accession>
<dbReference type="Pfam" id="PF00639">
    <property type="entry name" value="Rotamase"/>
    <property type="match status" value="1"/>
</dbReference>
<dbReference type="AlphaFoldDB" id="A0A0B2UEM1"/>
<comment type="caution">
    <text evidence="7">The sequence shown here is derived from an EMBL/GenBank/DDBJ whole genome shotgun (WGS) entry which is preliminary data.</text>
</comment>
<comment type="catalytic activity">
    <reaction evidence="1 5">
        <text>[protein]-peptidylproline (omega=180) = [protein]-peptidylproline (omega=0)</text>
        <dbReference type="Rhea" id="RHEA:16237"/>
        <dbReference type="Rhea" id="RHEA-COMP:10747"/>
        <dbReference type="Rhea" id="RHEA-COMP:10748"/>
        <dbReference type="ChEBI" id="CHEBI:83833"/>
        <dbReference type="ChEBI" id="CHEBI:83834"/>
        <dbReference type="EC" id="5.2.1.8"/>
    </reaction>
</comment>
<proteinExistence type="predicted"/>
<dbReference type="GO" id="GO:0003755">
    <property type="term" value="F:peptidyl-prolyl cis-trans isomerase activity"/>
    <property type="evidence" value="ECO:0007669"/>
    <property type="project" value="UniProtKB-UniRule"/>
</dbReference>
<evidence type="ECO:0000259" key="6">
    <source>
        <dbReference type="PROSITE" id="PS50198"/>
    </source>
</evidence>
<evidence type="ECO:0000256" key="5">
    <source>
        <dbReference type="RuleBase" id="RU363014"/>
    </source>
</evidence>
<dbReference type="InterPro" id="IPR051370">
    <property type="entry name" value="PPIase_Pin1"/>
</dbReference>
<dbReference type="HOGENOM" id="CLU_090028_4_0_1"/>
<evidence type="ECO:0000256" key="1">
    <source>
        <dbReference type="ARBA" id="ARBA00000971"/>
    </source>
</evidence>
<reference evidence="7 8" key="1">
    <citation type="journal article" date="2014" name="MBio">
        <title>The Ordospora colligata genome; evolution of extreme reduction in microsporidia and host-to-parasite horizontal gene transfer.</title>
        <authorList>
            <person name="Pombert J.-F."/>
            <person name="Haag K.L."/>
            <person name="Beidas S."/>
            <person name="Ebert D."/>
            <person name="Keeling P.J."/>
        </authorList>
    </citation>
    <scope>NUCLEOTIDE SEQUENCE [LARGE SCALE GENOMIC DNA]</scope>
    <source>
        <strain evidence="7 8">OC4</strain>
    </source>
</reference>
<dbReference type="FunCoup" id="A0A0B2UEM1">
    <property type="interactions" value="213"/>
</dbReference>
<dbReference type="InterPro" id="IPR000297">
    <property type="entry name" value="PPIase_PpiC"/>
</dbReference>
<dbReference type="GeneID" id="26261905"/>